<evidence type="ECO:0000313" key="2">
    <source>
        <dbReference type="Proteomes" id="UP001497482"/>
    </source>
</evidence>
<evidence type="ECO:0000313" key="1">
    <source>
        <dbReference type="EMBL" id="CAL1596449.1"/>
    </source>
</evidence>
<reference evidence="1 2" key="1">
    <citation type="submission" date="2024-04" db="EMBL/GenBank/DDBJ databases">
        <authorList>
            <person name="Waldvogel A.-M."/>
            <person name="Schoenle A."/>
        </authorList>
    </citation>
    <scope>NUCLEOTIDE SEQUENCE [LARGE SCALE GENOMIC DNA]</scope>
</reference>
<sequence length="78" mass="8864">MNHILLFCYDPQQNATYRSAALWMRVTGVTSEDERRTGLIPPALSLSQRGVTTATFDGFFLRQRKQEVCGVHTDDCEI</sequence>
<dbReference type="EMBL" id="OZ035843">
    <property type="protein sequence ID" value="CAL1596449.1"/>
    <property type="molecule type" value="Genomic_DNA"/>
</dbReference>
<dbReference type="AlphaFoldDB" id="A0AAV2L7P2"/>
<protein>
    <submittedName>
        <fullName evidence="1">Uncharacterized protein</fullName>
    </submittedName>
</protein>
<dbReference type="Proteomes" id="UP001497482">
    <property type="component" value="Chromosome 21"/>
</dbReference>
<accession>A0AAV2L7P2</accession>
<organism evidence="1 2">
    <name type="scientific">Knipowitschia caucasica</name>
    <name type="common">Caucasian dwarf goby</name>
    <name type="synonym">Pomatoschistus caucasicus</name>
    <dbReference type="NCBI Taxonomy" id="637954"/>
    <lineage>
        <taxon>Eukaryota</taxon>
        <taxon>Metazoa</taxon>
        <taxon>Chordata</taxon>
        <taxon>Craniata</taxon>
        <taxon>Vertebrata</taxon>
        <taxon>Euteleostomi</taxon>
        <taxon>Actinopterygii</taxon>
        <taxon>Neopterygii</taxon>
        <taxon>Teleostei</taxon>
        <taxon>Neoteleostei</taxon>
        <taxon>Acanthomorphata</taxon>
        <taxon>Gobiaria</taxon>
        <taxon>Gobiiformes</taxon>
        <taxon>Gobioidei</taxon>
        <taxon>Gobiidae</taxon>
        <taxon>Gobiinae</taxon>
        <taxon>Knipowitschia</taxon>
    </lineage>
</organism>
<proteinExistence type="predicted"/>
<name>A0AAV2L7P2_KNICA</name>
<keyword evidence="2" id="KW-1185">Reference proteome</keyword>
<gene>
    <name evidence="1" type="ORF">KC01_LOCUS25125</name>
</gene>